<dbReference type="KEGG" id="lgi:LOTGIDRAFT_229311"/>
<name>V3ZS28_LOTGI</name>
<dbReference type="AlphaFoldDB" id="V3ZS28"/>
<protein>
    <submittedName>
        <fullName evidence="2">Uncharacterized protein</fullName>
    </submittedName>
</protein>
<dbReference type="EMBL" id="KB202953">
    <property type="protein sequence ID" value="ESO87162.1"/>
    <property type="molecule type" value="Genomic_DNA"/>
</dbReference>
<reference evidence="2 3" key="1">
    <citation type="journal article" date="2013" name="Nature">
        <title>Insights into bilaterian evolution from three spiralian genomes.</title>
        <authorList>
            <person name="Simakov O."/>
            <person name="Marletaz F."/>
            <person name="Cho S.J."/>
            <person name="Edsinger-Gonzales E."/>
            <person name="Havlak P."/>
            <person name="Hellsten U."/>
            <person name="Kuo D.H."/>
            <person name="Larsson T."/>
            <person name="Lv J."/>
            <person name="Arendt D."/>
            <person name="Savage R."/>
            <person name="Osoegawa K."/>
            <person name="de Jong P."/>
            <person name="Grimwood J."/>
            <person name="Chapman J.A."/>
            <person name="Shapiro H."/>
            <person name="Aerts A."/>
            <person name="Otillar R.P."/>
            <person name="Terry A.Y."/>
            <person name="Boore J.L."/>
            <person name="Grigoriev I.V."/>
            <person name="Lindberg D.R."/>
            <person name="Seaver E.C."/>
            <person name="Weisblat D.A."/>
            <person name="Putnam N.H."/>
            <person name="Rokhsar D.S."/>
        </authorList>
    </citation>
    <scope>NUCLEOTIDE SEQUENCE [LARGE SCALE GENOMIC DNA]</scope>
</reference>
<evidence type="ECO:0000313" key="3">
    <source>
        <dbReference type="Proteomes" id="UP000030746"/>
    </source>
</evidence>
<organism evidence="2 3">
    <name type="scientific">Lottia gigantea</name>
    <name type="common">Giant owl limpet</name>
    <dbReference type="NCBI Taxonomy" id="225164"/>
    <lineage>
        <taxon>Eukaryota</taxon>
        <taxon>Metazoa</taxon>
        <taxon>Spiralia</taxon>
        <taxon>Lophotrochozoa</taxon>
        <taxon>Mollusca</taxon>
        <taxon>Gastropoda</taxon>
        <taxon>Patellogastropoda</taxon>
        <taxon>Lottioidea</taxon>
        <taxon>Lottiidae</taxon>
        <taxon>Lottia</taxon>
    </lineage>
</organism>
<dbReference type="CTD" id="20247963"/>
<keyword evidence="3" id="KW-1185">Reference proteome</keyword>
<gene>
    <name evidence="2" type="ORF">LOTGIDRAFT_229311</name>
</gene>
<dbReference type="Proteomes" id="UP000030746">
    <property type="component" value="Unassembled WGS sequence"/>
</dbReference>
<dbReference type="HOGENOM" id="CLU_2576567_0_0_1"/>
<feature type="region of interest" description="Disordered" evidence="1">
    <location>
        <begin position="41"/>
        <end position="81"/>
    </location>
</feature>
<feature type="compositionally biased region" description="Low complexity" evidence="1">
    <location>
        <begin position="61"/>
        <end position="74"/>
    </location>
</feature>
<proteinExistence type="predicted"/>
<dbReference type="RefSeq" id="XP_009062111.1">
    <property type="nucleotide sequence ID" value="XM_009063863.1"/>
</dbReference>
<sequence>MSRPHFHEQPSYMRDYENQSMSMFLPPDENVQELGEINMGFDSTINRGPQRRPPVDDPVFAPAEPTEPSTEATEINTATEQ</sequence>
<dbReference type="OrthoDB" id="6156217at2759"/>
<accession>V3ZS28</accession>
<evidence type="ECO:0000313" key="2">
    <source>
        <dbReference type="EMBL" id="ESO87162.1"/>
    </source>
</evidence>
<evidence type="ECO:0000256" key="1">
    <source>
        <dbReference type="SAM" id="MobiDB-lite"/>
    </source>
</evidence>
<dbReference type="GeneID" id="20247963"/>